<dbReference type="EMBL" id="PKUS01000029">
    <property type="protein sequence ID" value="PLW67426.1"/>
    <property type="molecule type" value="Genomic_DNA"/>
</dbReference>
<dbReference type="InterPro" id="IPR018391">
    <property type="entry name" value="PQQ_b-propeller_rpt"/>
</dbReference>
<dbReference type="Pfam" id="PF13360">
    <property type="entry name" value="PQQ_2"/>
    <property type="match status" value="2"/>
</dbReference>
<keyword evidence="4" id="KW-0560">Oxidoreductase</keyword>
<evidence type="ECO:0000259" key="5">
    <source>
        <dbReference type="Pfam" id="PF13360"/>
    </source>
</evidence>
<keyword evidence="3" id="KW-0732">Signal</keyword>
<reference evidence="6 7" key="1">
    <citation type="submission" date="2018-01" db="EMBL/GenBank/DDBJ databases">
        <title>The draft genome sequence of Halioglobus lutimaris HF004.</title>
        <authorList>
            <person name="Du Z.-J."/>
            <person name="Shi M.-J."/>
        </authorList>
    </citation>
    <scope>NUCLEOTIDE SEQUENCE [LARGE SCALE GENOMIC DNA]</scope>
    <source>
        <strain evidence="6 7">HF004</strain>
    </source>
</reference>
<dbReference type="AlphaFoldDB" id="A0A2N5WYW9"/>
<gene>
    <name evidence="6" type="ORF">C0039_16930</name>
</gene>
<evidence type="ECO:0000313" key="7">
    <source>
        <dbReference type="Proteomes" id="UP000235005"/>
    </source>
</evidence>
<feature type="domain" description="Pyrrolo-quinoline quinone repeat" evidence="5">
    <location>
        <begin position="137"/>
        <end position="301"/>
    </location>
</feature>
<dbReference type="Proteomes" id="UP000235005">
    <property type="component" value="Unassembled WGS sequence"/>
</dbReference>
<dbReference type="InterPro" id="IPR036909">
    <property type="entry name" value="Cyt_c-like_dom_sf"/>
</dbReference>
<dbReference type="InterPro" id="IPR011047">
    <property type="entry name" value="Quinoprotein_ADH-like_sf"/>
</dbReference>
<feature type="domain" description="Pyrrolo-quinoline quinone repeat" evidence="5">
    <location>
        <begin position="371"/>
        <end position="596"/>
    </location>
</feature>
<dbReference type="PANTHER" id="PTHR32303:SF10">
    <property type="entry name" value="OUTER MEMBRANE PROTEIN ASSEMBLY FACTOR BAMB"/>
    <property type="match status" value="1"/>
</dbReference>
<sequence>MDGMGNINIDVLHSESPASALYDLHCAECHDNPTGRVPPRASLRYRPAEGVYQALLSGGAMAPMAAGLSDHELKSLVKLLTGREPREIKDPRENLCASRGANNRVLSGDWVSTHGDVRGRRFRDIPELSSQSLDRLKLKWSYAYPGGASGPATTAGKTVYLAGTGYVIALNADAGCADWAYPTEGRIVRAATVAAIASEPVGEDKALPSGIVVFGDDSGTVVALDASSGSMFWQVNVASHVLARITAAPTVHDDIVYVPVSSMEDPLTHDGNYVCCSSRGGVAAIELKSGKLLWKQEHIVAPLAALGTGAGGDSNHRAAGPLAAEYGGSHFQQGPAGASTYTPLTIDSKRGVVYATTAEEYGFTGATGPYSVVAYDLKSGARKWQTSLMPHPKERARICAKLETDCRNLFSTGTSALLHPLSDKEDILVVAQKSGVVHGLDPANDGTILWSTQVAEGGDLGGVMYGMASDAEKIYVPIADVDSPQGLFTGSLAALDPATGKIIWRTPPPRPACNWNKENCISGQVAAVTVVSDMVFTGFWDGFVRVYSSEEGRLLKEIDTAIEYKAVNGVAHGGQVSGYPVTVGKDAVYITSGASSILKPGNALLVYSLDGN</sequence>
<dbReference type="SUPFAM" id="SSF50998">
    <property type="entry name" value="Quinoprotein alcohol dehydrogenase-like"/>
    <property type="match status" value="1"/>
</dbReference>
<dbReference type="SMART" id="SM00564">
    <property type="entry name" value="PQQ"/>
    <property type="match status" value="7"/>
</dbReference>
<dbReference type="PANTHER" id="PTHR32303">
    <property type="entry name" value="QUINOPROTEIN ALCOHOL DEHYDROGENASE (CYTOCHROME C)"/>
    <property type="match status" value="1"/>
</dbReference>
<comment type="cofactor">
    <cofactor evidence="1">
        <name>pyrroloquinoline quinone</name>
        <dbReference type="ChEBI" id="CHEBI:58442"/>
    </cofactor>
</comment>
<evidence type="ECO:0000256" key="3">
    <source>
        <dbReference type="ARBA" id="ARBA00022729"/>
    </source>
</evidence>
<protein>
    <recommendedName>
        <fullName evidence="5">Pyrrolo-quinoline quinone repeat domain-containing protein</fullName>
    </recommendedName>
</protein>
<evidence type="ECO:0000256" key="1">
    <source>
        <dbReference type="ARBA" id="ARBA00001931"/>
    </source>
</evidence>
<proteinExistence type="inferred from homology"/>
<evidence type="ECO:0000256" key="4">
    <source>
        <dbReference type="ARBA" id="ARBA00023002"/>
    </source>
</evidence>
<comment type="caution">
    <text evidence="6">The sequence shown here is derived from an EMBL/GenBank/DDBJ whole genome shotgun (WGS) entry which is preliminary data.</text>
</comment>
<dbReference type="InterPro" id="IPR002372">
    <property type="entry name" value="PQQ_rpt_dom"/>
</dbReference>
<dbReference type="SUPFAM" id="SSF46626">
    <property type="entry name" value="Cytochrome c"/>
    <property type="match status" value="1"/>
</dbReference>
<evidence type="ECO:0000313" key="6">
    <source>
        <dbReference type="EMBL" id="PLW67426.1"/>
    </source>
</evidence>
<comment type="similarity">
    <text evidence="2">Belongs to the bacterial PQQ dehydrogenase family.</text>
</comment>
<dbReference type="GO" id="GO:0016491">
    <property type="term" value="F:oxidoreductase activity"/>
    <property type="evidence" value="ECO:0007669"/>
    <property type="project" value="UniProtKB-KW"/>
</dbReference>
<dbReference type="GO" id="GO:0020037">
    <property type="term" value="F:heme binding"/>
    <property type="evidence" value="ECO:0007669"/>
    <property type="project" value="InterPro"/>
</dbReference>
<dbReference type="Gene3D" id="2.140.10.10">
    <property type="entry name" value="Quinoprotein alcohol dehydrogenase-like superfamily"/>
    <property type="match status" value="2"/>
</dbReference>
<organism evidence="6 7">
    <name type="scientific">Pseudohalioglobus lutimaris</name>
    <dbReference type="NCBI Taxonomy" id="1737061"/>
    <lineage>
        <taxon>Bacteria</taxon>
        <taxon>Pseudomonadati</taxon>
        <taxon>Pseudomonadota</taxon>
        <taxon>Gammaproteobacteria</taxon>
        <taxon>Cellvibrionales</taxon>
        <taxon>Halieaceae</taxon>
        <taxon>Pseudohalioglobus</taxon>
    </lineage>
</organism>
<keyword evidence="7" id="KW-1185">Reference proteome</keyword>
<accession>A0A2N5WYW9</accession>
<evidence type="ECO:0000256" key="2">
    <source>
        <dbReference type="ARBA" id="ARBA00008156"/>
    </source>
</evidence>
<dbReference type="GO" id="GO:0009055">
    <property type="term" value="F:electron transfer activity"/>
    <property type="evidence" value="ECO:0007669"/>
    <property type="project" value="InterPro"/>
</dbReference>
<name>A0A2N5WYW9_9GAMM</name>